<feature type="transmembrane region" description="Helical" evidence="1">
    <location>
        <begin position="200"/>
        <end position="220"/>
    </location>
</feature>
<keyword evidence="1" id="KW-0472">Membrane</keyword>
<dbReference type="Gene3D" id="1.10.3210.10">
    <property type="entry name" value="Hypothetical protein af1432"/>
    <property type="match status" value="1"/>
</dbReference>
<keyword evidence="1" id="KW-0812">Transmembrane</keyword>
<dbReference type="InterPro" id="IPR037522">
    <property type="entry name" value="HD_GYP_dom"/>
</dbReference>
<dbReference type="Gene3D" id="3.30.450.40">
    <property type="match status" value="1"/>
</dbReference>
<gene>
    <name evidence="3" type="ORF">J2Z76_002838</name>
</gene>
<organism evidence="3 4">
    <name type="scientific">Sedimentibacter acidaminivorans</name>
    <dbReference type="NCBI Taxonomy" id="913099"/>
    <lineage>
        <taxon>Bacteria</taxon>
        <taxon>Bacillati</taxon>
        <taxon>Bacillota</taxon>
        <taxon>Tissierellia</taxon>
        <taxon>Sedimentibacter</taxon>
    </lineage>
</organism>
<dbReference type="InterPro" id="IPR029016">
    <property type="entry name" value="GAF-like_dom_sf"/>
</dbReference>
<evidence type="ECO:0000313" key="4">
    <source>
        <dbReference type="Proteomes" id="UP001519342"/>
    </source>
</evidence>
<dbReference type="RefSeq" id="WP_209512684.1">
    <property type="nucleotide sequence ID" value="NZ_JAGGKS010000009.1"/>
</dbReference>
<comment type="caution">
    <text evidence="3">The sequence shown here is derived from an EMBL/GenBank/DDBJ whole genome shotgun (WGS) entry which is preliminary data.</text>
</comment>
<name>A0ABS4GGZ5_9FIRM</name>
<dbReference type="Pfam" id="PF13487">
    <property type="entry name" value="HD_5"/>
    <property type="match status" value="1"/>
</dbReference>
<dbReference type="EMBL" id="JAGGKS010000009">
    <property type="protein sequence ID" value="MBP1926966.1"/>
    <property type="molecule type" value="Genomic_DNA"/>
</dbReference>
<evidence type="ECO:0000256" key="1">
    <source>
        <dbReference type="SAM" id="Phobius"/>
    </source>
</evidence>
<dbReference type="CDD" id="cd00077">
    <property type="entry name" value="HDc"/>
    <property type="match status" value="1"/>
</dbReference>
<dbReference type="SUPFAM" id="SSF109604">
    <property type="entry name" value="HD-domain/PDEase-like"/>
    <property type="match status" value="1"/>
</dbReference>
<dbReference type="InterPro" id="IPR052020">
    <property type="entry name" value="Cyclic_di-GMP/3'3'-cGAMP_PDE"/>
</dbReference>
<dbReference type="PANTHER" id="PTHR45228">
    <property type="entry name" value="CYCLIC DI-GMP PHOSPHODIESTERASE TM_0186-RELATED"/>
    <property type="match status" value="1"/>
</dbReference>
<feature type="transmembrane region" description="Helical" evidence="1">
    <location>
        <begin position="21"/>
        <end position="38"/>
    </location>
</feature>
<sequence>MNNTENEFLKIIKKRIKALKIFIIFLISFLIIIISIIINNNSKHNILINVLSKQQMLTQMITKNSNRKLVILKAMSDGIFLQSKDVLNNKIYLLNESLDSSMSEYEANLDSLKSGMLQYHGETLKLKHLIINKHFNNSIEEMESIEFSVPVEFLIKNNVASIQTEKAIFVINTNNEKLLNKWNQIIGELIEYQKQIANKYFVISVFIFAFFSILLFVSFFEINKYIIEPLNELYNGIRNFGITNKNIKNYFSTKKELKPVINDINTMFNKLNGLINLIGNLNRDVSFDGILNYIYLSFSEFIPYSHIGIALLKDDGKMLEASYGISDESLCELPKRLIGIKEELSSTSLENIIKNKTPRVINDLELYTKSSKAEYNRILIQSGIKSSITLPLKINQKPVGIIFFSSIHKNIYKQEHIAFLETLSDSIAISLNKNIFIDEMLYSTLLALTKMAEARDEDTGDHLDRMKMYSVKIAEFLLEDHVYDGLISVSFIKDIERFSPMHDIGKVGIRDGILLKPGQLTNDEFEQMKKHTIYGAEVLRTAEGNIVKQSQSMFKMGIEIAESHHEKWNGTGYPYKKSGLDIPLSARIVAIADVFDALTSKRPYKRAFPFKESFELIVEGRGNHFDPNIVDSFINHKEDIYKLYMSFIN</sequence>
<evidence type="ECO:0000259" key="2">
    <source>
        <dbReference type="PROSITE" id="PS51832"/>
    </source>
</evidence>
<proteinExistence type="predicted"/>
<dbReference type="InterPro" id="IPR003607">
    <property type="entry name" value="HD/PDEase_dom"/>
</dbReference>
<dbReference type="SMART" id="SM00471">
    <property type="entry name" value="HDc"/>
    <property type="match status" value="1"/>
</dbReference>
<dbReference type="Proteomes" id="UP001519342">
    <property type="component" value="Unassembled WGS sequence"/>
</dbReference>
<keyword evidence="4" id="KW-1185">Reference proteome</keyword>
<dbReference type="InterPro" id="IPR003018">
    <property type="entry name" value="GAF"/>
</dbReference>
<accession>A0ABS4GGZ5</accession>
<dbReference type="SUPFAM" id="SSF55781">
    <property type="entry name" value="GAF domain-like"/>
    <property type="match status" value="1"/>
</dbReference>
<evidence type="ECO:0000313" key="3">
    <source>
        <dbReference type="EMBL" id="MBP1926966.1"/>
    </source>
</evidence>
<keyword evidence="1" id="KW-1133">Transmembrane helix</keyword>
<dbReference type="PANTHER" id="PTHR45228:SF5">
    <property type="entry name" value="CYCLIC DI-GMP PHOSPHODIESTERASE VC_1348-RELATED"/>
    <property type="match status" value="1"/>
</dbReference>
<feature type="domain" description="HD-GYP" evidence="2">
    <location>
        <begin position="437"/>
        <end position="649"/>
    </location>
</feature>
<dbReference type="Pfam" id="PF13185">
    <property type="entry name" value="GAF_2"/>
    <property type="match status" value="1"/>
</dbReference>
<dbReference type="PROSITE" id="PS51832">
    <property type="entry name" value="HD_GYP"/>
    <property type="match status" value="1"/>
</dbReference>
<reference evidence="3 4" key="1">
    <citation type="submission" date="2021-03" db="EMBL/GenBank/DDBJ databases">
        <title>Genomic Encyclopedia of Type Strains, Phase IV (KMG-IV): sequencing the most valuable type-strain genomes for metagenomic binning, comparative biology and taxonomic classification.</title>
        <authorList>
            <person name="Goeker M."/>
        </authorList>
    </citation>
    <scope>NUCLEOTIDE SEQUENCE [LARGE SCALE GENOMIC DNA]</scope>
    <source>
        <strain evidence="3 4">DSM 24004</strain>
    </source>
</reference>
<protein>
    <submittedName>
        <fullName evidence="3">Response regulator RpfG family c-di-GMP phosphodiesterase</fullName>
    </submittedName>
</protein>